<dbReference type="OrthoDB" id="5464938at2"/>
<organism evidence="3 4">
    <name type="scientific">Pseudoalteromonas rubra</name>
    <dbReference type="NCBI Taxonomy" id="43658"/>
    <lineage>
        <taxon>Bacteria</taxon>
        <taxon>Pseudomonadati</taxon>
        <taxon>Pseudomonadota</taxon>
        <taxon>Gammaproteobacteria</taxon>
        <taxon>Alteromonadales</taxon>
        <taxon>Pseudoalteromonadaceae</taxon>
        <taxon>Pseudoalteromonas</taxon>
    </lineage>
</organism>
<gene>
    <name evidence="3" type="ORF">AC626_06585</name>
</gene>
<accession>A0A0L0EUT5</accession>
<protein>
    <recommendedName>
        <fullName evidence="2">SnoaL-like domain-containing protein</fullName>
    </recommendedName>
</protein>
<reference evidence="4" key="1">
    <citation type="submission" date="2015-07" db="EMBL/GenBank/DDBJ databases">
        <title>Draft genome sequence of a Pseudoalteromonas rubra strain, OCN096, isolated from Kaneohe Bay, Oahu, Hawaii.</title>
        <authorList>
            <person name="Beurmann S."/>
            <person name="Ushijima B."/>
            <person name="Belcaid M."/>
            <person name="Callahan S.M."/>
            <person name="Aeby G.S."/>
        </authorList>
    </citation>
    <scope>NUCLEOTIDE SEQUENCE [LARGE SCALE GENOMIC DNA]</scope>
    <source>
        <strain evidence="4">OCN096</strain>
    </source>
</reference>
<proteinExistence type="predicted"/>
<evidence type="ECO:0000313" key="3">
    <source>
        <dbReference type="EMBL" id="KNC68135.1"/>
    </source>
</evidence>
<dbReference type="PATRIC" id="fig|43658.6.peg.1486"/>
<dbReference type="Proteomes" id="UP000036850">
    <property type="component" value="Unassembled WGS sequence"/>
</dbReference>
<dbReference type="AlphaFoldDB" id="A0A0L0EUT5"/>
<evidence type="ECO:0000259" key="2">
    <source>
        <dbReference type="Pfam" id="PF13577"/>
    </source>
</evidence>
<dbReference type="Pfam" id="PF13577">
    <property type="entry name" value="SnoaL_4"/>
    <property type="match status" value="1"/>
</dbReference>
<sequence>MQLGYWLILLLGVMTMNANARSMTVDEAKIRSQIHSFSVFADQGAFDYLGRVFAPQLTVDYSDLFGTEVQRIERRALLQQWAGFLPGFDATLHELSNLVVTVTGDKARARAEFIARHWLGETGFWSVSGDYEFGLIKAEQHWQISSIRLIRKAEQGSRDILATVPQHARQNWLEREARKITD</sequence>
<dbReference type="SUPFAM" id="SSF54427">
    <property type="entry name" value="NTF2-like"/>
    <property type="match status" value="1"/>
</dbReference>
<evidence type="ECO:0000313" key="4">
    <source>
        <dbReference type="Proteomes" id="UP000036850"/>
    </source>
</evidence>
<dbReference type="InterPro" id="IPR032710">
    <property type="entry name" value="NTF2-like_dom_sf"/>
</dbReference>
<comment type="caution">
    <text evidence="3">The sequence shown here is derived from an EMBL/GenBank/DDBJ whole genome shotgun (WGS) entry which is preliminary data.</text>
</comment>
<feature type="signal peptide" evidence="1">
    <location>
        <begin position="1"/>
        <end position="20"/>
    </location>
</feature>
<keyword evidence="1" id="KW-0732">Signal</keyword>
<dbReference type="EMBL" id="LFZX01000034">
    <property type="protein sequence ID" value="KNC68135.1"/>
    <property type="molecule type" value="Genomic_DNA"/>
</dbReference>
<dbReference type="InterPro" id="IPR037401">
    <property type="entry name" value="SnoaL-like"/>
</dbReference>
<evidence type="ECO:0000256" key="1">
    <source>
        <dbReference type="SAM" id="SignalP"/>
    </source>
</evidence>
<feature type="domain" description="SnoaL-like" evidence="2">
    <location>
        <begin position="26"/>
        <end position="147"/>
    </location>
</feature>
<dbReference type="Gene3D" id="3.10.450.50">
    <property type="match status" value="1"/>
</dbReference>
<name>A0A0L0EUT5_9GAMM</name>
<feature type="chain" id="PRO_5005538367" description="SnoaL-like domain-containing protein" evidence="1">
    <location>
        <begin position="21"/>
        <end position="182"/>
    </location>
</feature>